<sequence>MNHLIHRPFQPSSQPPFQLPHKQSITLIRHGPPAVSLHQQVRGHQFRQFVERYDAAHIAQREQPPVAARQVIAQANWVFASHRPRARHTAELLGVTIGPMIDPQFREIEFPVDFPQHFRFSALTWSLIALVLWRLGYSSRSESFRRTRQRVCSAADLLEGKSQTLGSVVLVAHGGINRLIAEELRRRGWRGPRLPQSQHWGCTTYCR</sequence>
<dbReference type="Pfam" id="PF00300">
    <property type="entry name" value="His_Phos_1"/>
    <property type="match status" value="1"/>
</dbReference>
<evidence type="ECO:0000313" key="1">
    <source>
        <dbReference type="EMBL" id="PZO52840.1"/>
    </source>
</evidence>
<organism evidence="1 2">
    <name type="scientific">Phormidesmis priestleyi</name>
    <dbReference type="NCBI Taxonomy" id="268141"/>
    <lineage>
        <taxon>Bacteria</taxon>
        <taxon>Bacillati</taxon>
        <taxon>Cyanobacteriota</taxon>
        <taxon>Cyanophyceae</taxon>
        <taxon>Leptolyngbyales</taxon>
        <taxon>Leptolyngbyaceae</taxon>
        <taxon>Phormidesmis</taxon>
    </lineage>
</organism>
<dbReference type="AlphaFoldDB" id="A0A2W4X750"/>
<gene>
    <name evidence="1" type="ORF">DCF15_13225</name>
</gene>
<dbReference type="InterPro" id="IPR029033">
    <property type="entry name" value="His_PPase_superfam"/>
</dbReference>
<evidence type="ECO:0000313" key="2">
    <source>
        <dbReference type="Proteomes" id="UP000249794"/>
    </source>
</evidence>
<protein>
    <submittedName>
        <fullName evidence="1">Histidine phosphatase family protein</fullName>
    </submittedName>
</protein>
<dbReference type="SUPFAM" id="SSF53254">
    <property type="entry name" value="Phosphoglycerate mutase-like"/>
    <property type="match status" value="1"/>
</dbReference>
<dbReference type="Proteomes" id="UP000249794">
    <property type="component" value="Unassembled WGS sequence"/>
</dbReference>
<dbReference type="Gene3D" id="3.40.50.1240">
    <property type="entry name" value="Phosphoglycerate mutase-like"/>
    <property type="match status" value="1"/>
</dbReference>
<accession>A0A2W4X750</accession>
<dbReference type="InterPro" id="IPR013078">
    <property type="entry name" value="His_Pase_superF_clade-1"/>
</dbReference>
<reference evidence="2" key="1">
    <citation type="submission" date="2018-04" db="EMBL/GenBank/DDBJ databases">
        <authorList>
            <person name="Cornet L."/>
        </authorList>
    </citation>
    <scope>NUCLEOTIDE SEQUENCE [LARGE SCALE GENOMIC DNA]</scope>
</reference>
<proteinExistence type="predicted"/>
<reference evidence="1 2" key="2">
    <citation type="submission" date="2018-06" db="EMBL/GenBank/DDBJ databases">
        <title>Metagenomic assembly of (sub)arctic Cyanobacteria and their associated microbiome from non-axenic cultures.</title>
        <authorList>
            <person name="Baurain D."/>
        </authorList>
    </citation>
    <scope>NUCLEOTIDE SEQUENCE [LARGE SCALE GENOMIC DNA]</scope>
    <source>
        <strain evidence="1">ULC027bin1</strain>
    </source>
</reference>
<comment type="caution">
    <text evidence="1">The sequence shown here is derived from an EMBL/GenBank/DDBJ whole genome shotgun (WGS) entry which is preliminary data.</text>
</comment>
<name>A0A2W4X750_9CYAN</name>
<dbReference type="EMBL" id="QBMP01000138">
    <property type="protein sequence ID" value="PZO52840.1"/>
    <property type="molecule type" value="Genomic_DNA"/>
</dbReference>